<proteinExistence type="inferred from homology"/>
<comment type="subcellular location">
    <subcellularLocation>
        <location evidence="1">Membrane</location>
        <topology evidence="1">Multi-pass membrane protein</topology>
    </subcellularLocation>
</comment>
<keyword evidence="3 6" id="KW-0812">Transmembrane</keyword>
<dbReference type="Pfam" id="PF02118">
    <property type="entry name" value="Srg"/>
    <property type="match status" value="1"/>
</dbReference>
<dbReference type="GO" id="GO:0007606">
    <property type="term" value="P:sensory perception of chemical stimulus"/>
    <property type="evidence" value="ECO:0007669"/>
    <property type="project" value="UniProtKB-UniRule"/>
</dbReference>
<protein>
    <recommendedName>
        <fullName evidence="6">Serpentine receptor class gamma</fullName>
    </recommendedName>
</protein>
<organism evidence="7 8">
    <name type="scientific">Caenorhabditis tropicalis</name>
    <dbReference type="NCBI Taxonomy" id="1561998"/>
    <lineage>
        <taxon>Eukaryota</taxon>
        <taxon>Metazoa</taxon>
        <taxon>Ecdysozoa</taxon>
        <taxon>Nematoda</taxon>
        <taxon>Chromadorea</taxon>
        <taxon>Rhabditida</taxon>
        <taxon>Rhabditina</taxon>
        <taxon>Rhabditomorpha</taxon>
        <taxon>Rhabditoidea</taxon>
        <taxon>Rhabditidae</taxon>
        <taxon>Peloderinae</taxon>
        <taxon>Caenorhabditis</taxon>
    </lineage>
</organism>
<sequence>MAKSVAQIFMVLNRMCCVMWPMTYDKTWNKMAYPTVILIFVIPFAGTWNLFLSRMTLFPNYGGFAVSYIKYVEWASLSVFQSIFIMTALCFTVICTSISVYKLYILPDRVKTAEKSLCLVSAFYSLAFLVVTGSQLVFVFCASCLIKQLIIFQFLAFDLLTVGSAVIIISTSSQLSKNLWFIRNLTKTKKTSEAAVKMFTSVNSRSITN</sequence>
<evidence type="ECO:0000256" key="6">
    <source>
        <dbReference type="RuleBase" id="RU280813"/>
    </source>
</evidence>
<feature type="transmembrane region" description="Helical" evidence="6">
    <location>
        <begin position="83"/>
        <end position="105"/>
    </location>
</feature>
<dbReference type="AlphaFoldDB" id="A0A1I7U3V2"/>
<evidence type="ECO:0000256" key="5">
    <source>
        <dbReference type="ARBA" id="ARBA00023136"/>
    </source>
</evidence>
<comment type="caution">
    <text evidence="6">Lacks conserved residue(s) required for the propagation of feature annotation.</text>
</comment>
<evidence type="ECO:0000256" key="4">
    <source>
        <dbReference type="ARBA" id="ARBA00022989"/>
    </source>
</evidence>
<keyword evidence="7" id="KW-1185">Reference proteome</keyword>
<feature type="transmembrane region" description="Helical" evidence="6">
    <location>
        <begin position="150"/>
        <end position="169"/>
    </location>
</feature>
<accession>A0A1I7U3V2</accession>
<keyword evidence="5 6" id="KW-0472">Membrane</keyword>
<evidence type="ECO:0000256" key="3">
    <source>
        <dbReference type="ARBA" id="ARBA00022692"/>
    </source>
</evidence>
<dbReference type="InterPro" id="IPR000609">
    <property type="entry name" value="7TM_GPCR_serpentine_rcpt_Srg"/>
</dbReference>
<evidence type="ECO:0000313" key="7">
    <source>
        <dbReference type="Proteomes" id="UP000095282"/>
    </source>
</evidence>
<keyword evidence="4 6" id="KW-1133">Transmembrane helix</keyword>
<feature type="transmembrane region" description="Helical" evidence="6">
    <location>
        <begin position="117"/>
        <end position="138"/>
    </location>
</feature>
<comment type="similarity">
    <text evidence="2 6">Belongs to the nematode receptor-like protein srg family.</text>
</comment>
<evidence type="ECO:0000256" key="2">
    <source>
        <dbReference type="ARBA" id="ARBA00005692"/>
    </source>
</evidence>
<reference evidence="8" key="1">
    <citation type="submission" date="2016-11" db="UniProtKB">
        <authorList>
            <consortium name="WormBaseParasite"/>
        </authorList>
    </citation>
    <scope>IDENTIFICATION</scope>
</reference>
<evidence type="ECO:0000256" key="1">
    <source>
        <dbReference type="ARBA" id="ARBA00004141"/>
    </source>
</evidence>
<dbReference type="GO" id="GO:0016020">
    <property type="term" value="C:membrane"/>
    <property type="evidence" value="ECO:0007669"/>
    <property type="project" value="UniProtKB-SubCell"/>
</dbReference>
<dbReference type="InterPro" id="IPR051119">
    <property type="entry name" value="Nematode_SR-like"/>
</dbReference>
<dbReference type="PANTHER" id="PTHR31627:SF10">
    <property type="entry name" value="SERPENTINE RECEPTOR CLASS GAMMA-16"/>
    <property type="match status" value="1"/>
</dbReference>
<evidence type="ECO:0000313" key="8">
    <source>
        <dbReference type="WBParaSite" id="Csp11.Scaffold629.g14575.t2"/>
    </source>
</evidence>
<dbReference type="Proteomes" id="UP000095282">
    <property type="component" value="Unplaced"/>
</dbReference>
<name>A0A1I7U3V2_9PELO</name>
<feature type="transmembrane region" description="Helical" evidence="6">
    <location>
        <begin position="31"/>
        <end position="51"/>
    </location>
</feature>
<dbReference type="GO" id="GO:0004888">
    <property type="term" value="F:transmembrane signaling receptor activity"/>
    <property type="evidence" value="ECO:0007669"/>
    <property type="project" value="InterPro"/>
</dbReference>
<dbReference type="WBParaSite" id="Csp11.Scaffold629.g14575.t2">
    <property type="protein sequence ID" value="Csp11.Scaffold629.g14575.t2"/>
    <property type="gene ID" value="Csp11.Scaffold629.g14575"/>
</dbReference>
<dbReference type="PANTHER" id="PTHR31627">
    <property type="entry name" value="SERPENTINE RECEPTOR CLASS GAMMA-RELATED"/>
    <property type="match status" value="1"/>
</dbReference>
<dbReference type="PRINTS" id="PR00698">
    <property type="entry name" value="TMPROTEINSRG"/>
</dbReference>